<organism evidence="2 3">
    <name type="scientific">Globodera rostochiensis</name>
    <name type="common">Golden nematode worm</name>
    <name type="synonym">Heterodera rostochiensis</name>
    <dbReference type="NCBI Taxonomy" id="31243"/>
    <lineage>
        <taxon>Eukaryota</taxon>
        <taxon>Metazoa</taxon>
        <taxon>Ecdysozoa</taxon>
        <taxon>Nematoda</taxon>
        <taxon>Chromadorea</taxon>
        <taxon>Rhabditida</taxon>
        <taxon>Tylenchina</taxon>
        <taxon>Tylenchomorpha</taxon>
        <taxon>Tylenchoidea</taxon>
        <taxon>Heteroderidae</taxon>
        <taxon>Heteroderinae</taxon>
        <taxon>Globodera</taxon>
    </lineage>
</organism>
<reference evidence="3" key="1">
    <citation type="submission" date="2022-11" db="UniProtKB">
        <authorList>
            <consortium name="WormBaseParasite"/>
        </authorList>
    </citation>
    <scope>IDENTIFICATION</scope>
</reference>
<protein>
    <submittedName>
        <fullName evidence="3">Uncharacterized protein</fullName>
    </submittedName>
</protein>
<accession>A0A914HSQ8</accession>
<dbReference type="AlphaFoldDB" id="A0A914HSQ8"/>
<sequence>MPQRLNKVREGRCVRKRIEEDRHPNWNMESCSDGENLLPRKDQLSEPRHLHIPNSLTAFPSGKDLTALHSPDPVRLSTFSVIPCFDLNKNVDSHLYPEVNKKFEGAPDKIPESRIEEMNVDWTLKGKEKEEQRQEIVVKVPEKEILRKRLDVKIAKEKAISSEKGEEISPGQHRIDKDISQIKSGTHPPEFTKI</sequence>
<keyword evidence="2" id="KW-1185">Reference proteome</keyword>
<feature type="compositionally biased region" description="Basic and acidic residues" evidence="1">
    <location>
        <begin position="161"/>
        <end position="180"/>
    </location>
</feature>
<evidence type="ECO:0000256" key="1">
    <source>
        <dbReference type="SAM" id="MobiDB-lite"/>
    </source>
</evidence>
<feature type="region of interest" description="Disordered" evidence="1">
    <location>
        <begin position="161"/>
        <end position="194"/>
    </location>
</feature>
<proteinExistence type="predicted"/>
<dbReference type="Proteomes" id="UP000887572">
    <property type="component" value="Unplaced"/>
</dbReference>
<evidence type="ECO:0000313" key="3">
    <source>
        <dbReference type="WBParaSite" id="Gr19_v10_g3618.t1"/>
    </source>
</evidence>
<evidence type="ECO:0000313" key="2">
    <source>
        <dbReference type="Proteomes" id="UP000887572"/>
    </source>
</evidence>
<dbReference type="WBParaSite" id="Gr19_v10_g3618.t1">
    <property type="protein sequence ID" value="Gr19_v10_g3618.t1"/>
    <property type="gene ID" value="Gr19_v10_g3618"/>
</dbReference>
<name>A0A914HSQ8_GLORO</name>